<accession>A0A8T9PYT7</accession>
<protein>
    <submittedName>
        <fullName evidence="2">Uncharacterized protein</fullName>
    </submittedName>
</protein>
<keyword evidence="1" id="KW-0732">Signal</keyword>
<dbReference type="KEGG" id="hcu:MUN79_18015"/>
<reference evidence="2" key="1">
    <citation type="submission" date="2022-04" db="EMBL/GenBank/DDBJ databases">
        <title>Hymenobacter sp. isolated from the air.</title>
        <authorList>
            <person name="Won M."/>
            <person name="Lee C.-M."/>
            <person name="Woen H.-Y."/>
            <person name="Kwon S.-W."/>
        </authorList>
    </citation>
    <scope>NUCLEOTIDE SEQUENCE</scope>
    <source>
        <strain evidence="2">5116S-3</strain>
    </source>
</reference>
<feature type="chain" id="PRO_5035753545" evidence="1">
    <location>
        <begin position="28"/>
        <end position="64"/>
    </location>
</feature>
<feature type="signal peptide" evidence="1">
    <location>
        <begin position="1"/>
        <end position="27"/>
    </location>
</feature>
<name>A0A8T9PYT7_9BACT</name>
<dbReference type="AlphaFoldDB" id="A0A8T9PYT7"/>
<proteinExistence type="predicted"/>
<evidence type="ECO:0000313" key="3">
    <source>
        <dbReference type="Proteomes" id="UP000831796"/>
    </source>
</evidence>
<organism evidence="2 3">
    <name type="scientific">Hymenobacter cellulosilyticus</name>
    <dbReference type="NCBI Taxonomy" id="2932248"/>
    <lineage>
        <taxon>Bacteria</taxon>
        <taxon>Pseudomonadati</taxon>
        <taxon>Bacteroidota</taxon>
        <taxon>Cytophagia</taxon>
        <taxon>Cytophagales</taxon>
        <taxon>Hymenobacteraceae</taxon>
        <taxon>Hymenobacter</taxon>
    </lineage>
</organism>
<dbReference type="RefSeq" id="WP_244674015.1">
    <property type="nucleotide sequence ID" value="NZ_CP095046.1"/>
</dbReference>
<gene>
    <name evidence="2" type="ORF">MUN79_18015</name>
</gene>
<evidence type="ECO:0000313" key="2">
    <source>
        <dbReference type="EMBL" id="UOQ70596.1"/>
    </source>
</evidence>
<evidence type="ECO:0000256" key="1">
    <source>
        <dbReference type="SAM" id="SignalP"/>
    </source>
</evidence>
<dbReference type="Proteomes" id="UP000831796">
    <property type="component" value="Chromosome"/>
</dbReference>
<keyword evidence="3" id="KW-1185">Reference proteome</keyword>
<sequence>MPSCLLARLASFLLVLALLVPSASAVAAGRGPYGRTMSKGRPTVHRPNYKQYNASNTRWFFQRW</sequence>
<dbReference type="EMBL" id="CP095046">
    <property type="protein sequence ID" value="UOQ70596.1"/>
    <property type="molecule type" value="Genomic_DNA"/>
</dbReference>